<organism evidence="3 4">
    <name type="scientific">Dreissena polymorpha</name>
    <name type="common">Zebra mussel</name>
    <name type="synonym">Mytilus polymorpha</name>
    <dbReference type="NCBI Taxonomy" id="45954"/>
    <lineage>
        <taxon>Eukaryota</taxon>
        <taxon>Metazoa</taxon>
        <taxon>Spiralia</taxon>
        <taxon>Lophotrochozoa</taxon>
        <taxon>Mollusca</taxon>
        <taxon>Bivalvia</taxon>
        <taxon>Autobranchia</taxon>
        <taxon>Heteroconchia</taxon>
        <taxon>Euheterodonta</taxon>
        <taxon>Imparidentia</taxon>
        <taxon>Neoheterodontei</taxon>
        <taxon>Myida</taxon>
        <taxon>Dreissenoidea</taxon>
        <taxon>Dreissenidae</taxon>
        <taxon>Dreissena</taxon>
    </lineage>
</organism>
<dbReference type="InterPro" id="IPR012338">
    <property type="entry name" value="Beta-lactam/transpept-like"/>
</dbReference>
<reference evidence="3" key="2">
    <citation type="submission" date="2020-11" db="EMBL/GenBank/DDBJ databases">
        <authorList>
            <person name="McCartney M.A."/>
            <person name="Auch B."/>
            <person name="Kono T."/>
            <person name="Mallez S."/>
            <person name="Becker A."/>
            <person name="Gohl D.M."/>
            <person name="Silverstein K.A.T."/>
            <person name="Koren S."/>
            <person name="Bechman K.B."/>
            <person name="Herman A."/>
            <person name="Abrahante J.E."/>
            <person name="Garbe J."/>
        </authorList>
    </citation>
    <scope>NUCLEOTIDE SEQUENCE</scope>
    <source>
        <strain evidence="3">Duluth1</strain>
        <tissue evidence="3">Whole animal</tissue>
    </source>
</reference>
<dbReference type="PANTHER" id="PTHR43319">
    <property type="entry name" value="BETA-LACTAMASE-RELATED"/>
    <property type="match status" value="1"/>
</dbReference>
<keyword evidence="4" id="KW-1185">Reference proteome</keyword>
<feature type="compositionally biased region" description="Gly residues" evidence="1">
    <location>
        <begin position="399"/>
        <end position="408"/>
    </location>
</feature>
<sequence length="408" mass="45105">MKYDKYLETGNCSALHIRAIDMGLLNQAIFGMCAILTYTYIIKWTASNLPTNFGGSWEPEFQDVVDVFRKNVESGKEKGGAFAVYYKGRPVIDVWGGYADAESYRPWTENTTTMAFSCTKGVAAILLVKMMELGIISSKSLVKDYWPEFAVNGKDNITVEMLISHQAGLIYLDTPLSLREYLTDREKWSRTLADQSPAWPPGAQFGYHALTFGLYVDELIQRTDPNHRDTATIFQDLIAKPFGIDFGMNTPLCEFARSARLVTKTYLQLLIDSLSFPRYLVPFFQIVAQPKSVMAKSVVSIVEYAQDLAKLNNPLLREITVSSASGTGTARGLARLYGILANGGSVDGDLLLSRDSIKYLATPIIFGKDSVFLTGEDTSFGPGTLYRKNPKGQDAVGHTGHGGQVANW</sequence>
<dbReference type="InterPro" id="IPR052907">
    <property type="entry name" value="Beta-lactamase/esterase"/>
</dbReference>
<feature type="domain" description="Beta-lactamase-related" evidence="2">
    <location>
        <begin position="66"/>
        <end position="404"/>
    </location>
</feature>
<dbReference type="SUPFAM" id="SSF56601">
    <property type="entry name" value="beta-lactamase/transpeptidase-like"/>
    <property type="match status" value="1"/>
</dbReference>
<evidence type="ECO:0000259" key="2">
    <source>
        <dbReference type="Pfam" id="PF00144"/>
    </source>
</evidence>
<gene>
    <name evidence="3" type="ORF">DPMN_151795</name>
</gene>
<name>A0A9D4J7Q3_DREPO</name>
<dbReference type="EMBL" id="JAIWYP010000007">
    <property type="protein sequence ID" value="KAH3798202.1"/>
    <property type="molecule type" value="Genomic_DNA"/>
</dbReference>
<dbReference type="Gene3D" id="3.40.710.10">
    <property type="entry name" value="DD-peptidase/beta-lactamase superfamily"/>
    <property type="match status" value="1"/>
</dbReference>
<dbReference type="AlphaFoldDB" id="A0A9D4J7Q3"/>
<proteinExistence type="predicted"/>
<evidence type="ECO:0000256" key="1">
    <source>
        <dbReference type="SAM" id="MobiDB-lite"/>
    </source>
</evidence>
<dbReference type="Pfam" id="PF00144">
    <property type="entry name" value="Beta-lactamase"/>
    <property type="match status" value="1"/>
</dbReference>
<evidence type="ECO:0000313" key="4">
    <source>
        <dbReference type="Proteomes" id="UP000828390"/>
    </source>
</evidence>
<comment type="caution">
    <text evidence="3">The sequence shown here is derived from an EMBL/GenBank/DDBJ whole genome shotgun (WGS) entry which is preliminary data.</text>
</comment>
<reference evidence="3" key="1">
    <citation type="journal article" date="2019" name="bioRxiv">
        <title>The Genome of the Zebra Mussel, Dreissena polymorpha: A Resource for Invasive Species Research.</title>
        <authorList>
            <person name="McCartney M.A."/>
            <person name="Auch B."/>
            <person name="Kono T."/>
            <person name="Mallez S."/>
            <person name="Zhang Y."/>
            <person name="Obille A."/>
            <person name="Becker A."/>
            <person name="Abrahante J.E."/>
            <person name="Garbe J."/>
            <person name="Badalamenti J.P."/>
            <person name="Herman A."/>
            <person name="Mangelson H."/>
            <person name="Liachko I."/>
            <person name="Sullivan S."/>
            <person name="Sone E.D."/>
            <person name="Koren S."/>
            <person name="Silverstein K.A.T."/>
            <person name="Beckman K.B."/>
            <person name="Gohl D.M."/>
        </authorList>
    </citation>
    <scope>NUCLEOTIDE SEQUENCE</scope>
    <source>
        <strain evidence="3">Duluth1</strain>
        <tissue evidence="3">Whole animal</tissue>
    </source>
</reference>
<feature type="region of interest" description="Disordered" evidence="1">
    <location>
        <begin position="389"/>
        <end position="408"/>
    </location>
</feature>
<dbReference type="InterPro" id="IPR001466">
    <property type="entry name" value="Beta-lactam-related"/>
</dbReference>
<accession>A0A9D4J7Q3</accession>
<dbReference type="PANTHER" id="PTHR43319:SF3">
    <property type="entry name" value="BETA-LACTAMASE-RELATED DOMAIN-CONTAINING PROTEIN"/>
    <property type="match status" value="1"/>
</dbReference>
<evidence type="ECO:0000313" key="3">
    <source>
        <dbReference type="EMBL" id="KAH3798202.1"/>
    </source>
</evidence>
<protein>
    <recommendedName>
        <fullName evidence="2">Beta-lactamase-related domain-containing protein</fullName>
    </recommendedName>
</protein>
<dbReference type="Proteomes" id="UP000828390">
    <property type="component" value="Unassembled WGS sequence"/>
</dbReference>